<dbReference type="AlphaFoldDB" id="A0A0L0MYC1"/>
<evidence type="ECO:0000256" key="13">
    <source>
        <dbReference type="PROSITE-ProRule" id="PRU01087"/>
    </source>
</evidence>
<protein>
    <submittedName>
        <fullName evidence="16">3-beta-hydroxysteroid-Delta(8), Delta(7)-isomerase</fullName>
    </submittedName>
</protein>
<keyword evidence="9 13" id="KW-0472">Membrane</keyword>
<keyword evidence="8" id="KW-0443">Lipid metabolism</keyword>
<dbReference type="GO" id="GO:0000247">
    <property type="term" value="F:C-8 sterol isomerase activity"/>
    <property type="evidence" value="ECO:0007669"/>
    <property type="project" value="TreeGrafter"/>
</dbReference>
<gene>
    <name evidence="16" type="ORF">TOPH_08542</name>
</gene>
<evidence type="ECO:0000256" key="14">
    <source>
        <dbReference type="SAM" id="Phobius"/>
    </source>
</evidence>
<evidence type="ECO:0000256" key="2">
    <source>
        <dbReference type="ARBA" id="ARBA00008337"/>
    </source>
</evidence>
<reference evidence="16 17" key="1">
    <citation type="journal article" date="2015" name="BMC Genomics">
        <title>The genome of the truffle-parasite Tolypocladium ophioglossoides and the evolution of antifungal peptaibiotics.</title>
        <authorList>
            <person name="Quandt C.A."/>
            <person name="Bushley K.E."/>
            <person name="Spatafora J.W."/>
        </authorList>
    </citation>
    <scope>NUCLEOTIDE SEQUENCE [LARGE SCALE GENOMIC DNA]</scope>
    <source>
        <strain evidence="16 17">CBS 100239</strain>
    </source>
</reference>
<keyword evidence="7" id="KW-0756">Sterol biosynthesis</keyword>
<dbReference type="STRING" id="1163406.A0A0L0MYC1"/>
<dbReference type="InterPro" id="IPR033118">
    <property type="entry name" value="EXPERA"/>
</dbReference>
<evidence type="ECO:0000256" key="6">
    <source>
        <dbReference type="ARBA" id="ARBA00022989"/>
    </source>
</evidence>
<evidence type="ECO:0000313" key="17">
    <source>
        <dbReference type="Proteomes" id="UP000036947"/>
    </source>
</evidence>
<evidence type="ECO:0000256" key="3">
    <source>
        <dbReference type="ARBA" id="ARBA00022516"/>
    </source>
</evidence>
<dbReference type="GO" id="GO:0005783">
    <property type="term" value="C:endoplasmic reticulum"/>
    <property type="evidence" value="ECO:0007669"/>
    <property type="project" value="TreeGrafter"/>
</dbReference>
<feature type="transmembrane region" description="Helical" evidence="14">
    <location>
        <begin position="165"/>
        <end position="191"/>
    </location>
</feature>
<keyword evidence="4 13" id="KW-0812">Transmembrane</keyword>
<dbReference type="GO" id="GO:0016126">
    <property type="term" value="P:sterol biosynthetic process"/>
    <property type="evidence" value="ECO:0007669"/>
    <property type="project" value="UniProtKB-KW"/>
</dbReference>
<evidence type="ECO:0000259" key="15">
    <source>
        <dbReference type="PROSITE" id="PS51751"/>
    </source>
</evidence>
<keyword evidence="11" id="KW-0753">Steroid metabolism</keyword>
<evidence type="ECO:0000256" key="5">
    <source>
        <dbReference type="ARBA" id="ARBA00022955"/>
    </source>
</evidence>
<keyword evidence="5" id="KW-0752">Steroid biosynthesis</keyword>
<feature type="transmembrane region" description="Helical" evidence="14">
    <location>
        <begin position="78"/>
        <end position="100"/>
    </location>
</feature>
<evidence type="ECO:0000256" key="4">
    <source>
        <dbReference type="ARBA" id="ARBA00022692"/>
    </source>
</evidence>
<proteinExistence type="inferred from homology"/>
<name>A0A0L0MYC1_TOLOC</name>
<dbReference type="EMBL" id="LFRF01000048">
    <property type="protein sequence ID" value="KND86781.1"/>
    <property type="molecule type" value="Genomic_DNA"/>
</dbReference>
<feature type="transmembrane region" description="Helical" evidence="14">
    <location>
        <begin position="235"/>
        <end position="257"/>
    </location>
</feature>
<keyword evidence="17" id="KW-1185">Reference proteome</keyword>
<evidence type="ECO:0000256" key="7">
    <source>
        <dbReference type="ARBA" id="ARBA00023011"/>
    </source>
</evidence>
<dbReference type="GO" id="GO:0004769">
    <property type="term" value="F:steroid Delta-isomerase activity"/>
    <property type="evidence" value="ECO:0007669"/>
    <property type="project" value="TreeGrafter"/>
</dbReference>
<evidence type="ECO:0000256" key="1">
    <source>
        <dbReference type="ARBA" id="ARBA00004141"/>
    </source>
</evidence>
<evidence type="ECO:0000256" key="9">
    <source>
        <dbReference type="ARBA" id="ARBA00023136"/>
    </source>
</evidence>
<evidence type="ECO:0000313" key="16">
    <source>
        <dbReference type="EMBL" id="KND86781.1"/>
    </source>
</evidence>
<keyword evidence="10" id="KW-1207">Sterol metabolism</keyword>
<feature type="transmembrane region" description="Helical" evidence="14">
    <location>
        <begin position="112"/>
        <end position="134"/>
    </location>
</feature>
<dbReference type="Pfam" id="PF05241">
    <property type="entry name" value="EBP"/>
    <property type="match status" value="1"/>
</dbReference>
<comment type="similarity">
    <text evidence="2">Belongs to the EBP family.</text>
</comment>
<evidence type="ECO:0000256" key="12">
    <source>
        <dbReference type="ARBA" id="ARBA00023235"/>
    </source>
</evidence>
<dbReference type="PANTHER" id="PTHR14207">
    <property type="entry name" value="STEROL ISOMERASE"/>
    <property type="match status" value="1"/>
</dbReference>
<accession>A0A0L0MYC1</accession>
<dbReference type="InterPro" id="IPR007905">
    <property type="entry name" value="EBP"/>
</dbReference>
<dbReference type="Proteomes" id="UP000036947">
    <property type="component" value="Unassembled WGS sequence"/>
</dbReference>
<dbReference type="PROSITE" id="PS51751">
    <property type="entry name" value="EXPERA"/>
    <property type="match status" value="1"/>
</dbReference>
<feature type="domain" description="EXPERA" evidence="15">
    <location>
        <begin position="110"/>
        <end position="256"/>
    </location>
</feature>
<organism evidence="16 17">
    <name type="scientific">Tolypocladium ophioglossoides (strain CBS 100239)</name>
    <name type="common">Snaketongue truffleclub</name>
    <name type="synonym">Elaphocordyceps ophioglossoides</name>
    <dbReference type="NCBI Taxonomy" id="1163406"/>
    <lineage>
        <taxon>Eukaryota</taxon>
        <taxon>Fungi</taxon>
        <taxon>Dikarya</taxon>
        <taxon>Ascomycota</taxon>
        <taxon>Pezizomycotina</taxon>
        <taxon>Sordariomycetes</taxon>
        <taxon>Hypocreomycetidae</taxon>
        <taxon>Hypocreales</taxon>
        <taxon>Ophiocordycipitaceae</taxon>
        <taxon>Tolypocladium</taxon>
    </lineage>
</organism>
<evidence type="ECO:0000256" key="8">
    <source>
        <dbReference type="ARBA" id="ARBA00023098"/>
    </source>
</evidence>
<dbReference type="PANTHER" id="PTHR14207:SF0">
    <property type="entry name" value="3-BETA-HYDROXYSTEROID-DELTA(8),DELTA(7)-ISOMERASE"/>
    <property type="match status" value="1"/>
</dbReference>
<evidence type="ECO:0000256" key="11">
    <source>
        <dbReference type="ARBA" id="ARBA00023221"/>
    </source>
</evidence>
<comment type="subcellular location">
    <subcellularLocation>
        <location evidence="1">Membrane</location>
        <topology evidence="1">Multi-pass membrane protein</topology>
    </subcellularLocation>
</comment>
<dbReference type="OrthoDB" id="58557at2759"/>
<keyword evidence="6 13" id="KW-1133">Transmembrane helix</keyword>
<evidence type="ECO:0000256" key="10">
    <source>
        <dbReference type="ARBA" id="ARBA00023166"/>
    </source>
</evidence>
<comment type="caution">
    <text evidence="16">The sequence shown here is derived from an EMBL/GenBank/DDBJ whole genome shotgun (WGS) entry which is preliminary data.</text>
</comment>
<dbReference type="GO" id="GO:0016020">
    <property type="term" value="C:membrane"/>
    <property type="evidence" value="ECO:0007669"/>
    <property type="project" value="UniProtKB-SubCell"/>
</dbReference>
<sequence length="281" mass="31513">MDPFLLEHHQAVLPIVTLELDHPSTSTPSQDSIETLEPLATQPVQMDGPIAGTGAHGDHPFYPLGVQVPGYVANSMSAAVLVLIFAAGCGVIFLPTYLVASRARPALPTCELFITFWFVLSGCIHLFFEGYFSYNHLDMASKMDLFGQLWKEYSLSDSRYMTQDPFVVCMETVTAVFWGPLSFACAYLIVTENPLRHPLQLIVSLGQLYGDVLYYAICWFNELVYGIAYSRPERFYYWMYYVLCNAFWIVIPLMLMYQSVGETAAAFARVKKAAGVGKKTQ</sequence>
<keyword evidence="3" id="KW-0444">Lipid biosynthesis</keyword>
<keyword evidence="12 16" id="KW-0413">Isomerase</keyword>
<dbReference type="GO" id="GO:0047750">
    <property type="term" value="F:cholestenol delta-isomerase activity"/>
    <property type="evidence" value="ECO:0007669"/>
    <property type="project" value="InterPro"/>
</dbReference>